<evidence type="ECO:0000256" key="6">
    <source>
        <dbReference type="ARBA" id="ARBA00013053"/>
    </source>
</evidence>
<dbReference type="InterPro" id="IPR036038">
    <property type="entry name" value="Aminotransferase-like"/>
</dbReference>
<keyword evidence="12" id="KW-0032">Aminotransferase</keyword>
<dbReference type="PANTHER" id="PTHR42743">
    <property type="entry name" value="AMINO-ACID AMINOTRANSFERASE"/>
    <property type="match status" value="1"/>
</dbReference>
<comment type="catalytic activity">
    <reaction evidence="9">
        <text>L-valine + 2-oxoglutarate = 3-methyl-2-oxobutanoate + L-glutamate</text>
        <dbReference type="Rhea" id="RHEA:24813"/>
        <dbReference type="ChEBI" id="CHEBI:11851"/>
        <dbReference type="ChEBI" id="CHEBI:16810"/>
        <dbReference type="ChEBI" id="CHEBI:29985"/>
        <dbReference type="ChEBI" id="CHEBI:57762"/>
        <dbReference type="EC" id="2.6.1.42"/>
    </reaction>
</comment>
<dbReference type="Pfam" id="PF01063">
    <property type="entry name" value="Aminotran_4"/>
    <property type="match status" value="1"/>
</dbReference>
<sequence>MTRQIFLNGSYFPEHQASVPVMDRGLLFGDAIYEVTAMLDGRMIDNDLHLARLQRSLGEINIPMPMPIEDIIEMQIELVRRNAMTDGTIYMQVSRGAEERNFLPSEGLKPGFVAFTQPKKLDRNPAQQVGAKMALLPDPRWSRRDIKTVMLLGQVNAKQSAKLDGFDDVWMFEDGCVTEGASSTAFVVTGDGEIVTRPNSTAILPGCTRQAVIAIARDHGMPVHERAIALEEIPHVAEAFLTSASSLVQPVIQIGASVIGSGQPGPVTRQLQKLYLEAARSGARIT</sequence>
<evidence type="ECO:0000256" key="2">
    <source>
        <dbReference type="ARBA" id="ARBA00004824"/>
    </source>
</evidence>
<evidence type="ECO:0000256" key="3">
    <source>
        <dbReference type="ARBA" id="ARBA00004931"/>
    </source>
</evidence>
<reference evidence="12" key="1">
    <citation type="submission" date="2022-12" db="EMBL/GenBank/DDBJ databases">
        <title>Paracoccus onchidii sp. nov., isolated from a marine invertebrate from the South China Sea.</title>
        <authorList>
            <person name="Xu S."/>
            <person name="Liu Z."/>
            <person name="Xu Y."/>
        </authorList>
    </citation>
    <scope>NUCLEOTIDE SEQUENCE</scope>
    <source>
        <strain evidence="12">Z330</strain>
    </source>
</reference>
<protein>
    <recommendedName>
        <fullName evidence="7">Probable branched-chain-amino-acid aminotransferase</fullName>
        <ecNumber evidence="6">2.6.1.42</ecNumber>
    </recommendedName>
</protein>
<dbReference type="Gene3D" id="3.20.10.10">
    <property type="entry name" value="D-amino Acid Aminotransferase, subunit A, domain 2"/>
    <property type="match status" value="1"/>
</dbReference>
<comment type="function">
    <text evidence="1">Acts on leucine, isoleucine and valine.</text>
</comment>
<evidence type="ECO:0000256" key="9">
    <source>
        <dbReference type="ARBA" id="ARBA00048212"/>
    </source>
</evidence>
<dbReference type="InterPro" id="IPR050571">
    <property type="entry name" value="Class-IV_PLP-Dep_Aminotrnsfr"/>
</dbReference>
<proteinExistence type="inferred from homology"/>
<evidence type="ECO:0000256" key="5">
    <source>
        <dbReference type="ARBA" id="ARBA00009320"/>
    </source>
</evidence>
<dbReference type="SUPFAM" id="SSF56752">
    <property type="entry name" value="D-aminoacid aminotransferase-like PLP-dependent enzymes"/>
    <property type="match status" value="1"/>
</dbReference>
<gene>
    <name evidence="12" type="ORF">PAF17_16495</name>
</gene>
<evidence type="ECO:0000256" key="8">
    <source>
        <dbReference type="ARBA" id="ARBA00023304"/>
    </source>
</evidence>
<dbReference type="RefSeq" id="WP_271890196.1">
    <property type="nucleotide sequence ID" value="NZ_JAQBIE010000026.1"/>
</dbReference>
<comment type="similarity">
    <text evidence="5">Belongs to the class-IV pyridoxal-phosphate-dependent aminotransferase family.</text>
</comment>
<evidence type="ECO:0000313" key="13">
    <source>
        <dbReference type="Proteomes" id="UP001165641"/>
    </source>
</evidence>
<dbReference type="InterPro" id="IPR043132">
    <property type="entry name" value="BCAT-like_C"/>
</dbReference>
<comment type="catalytic activity">
    <reaction evidence="10">
        <text>L-isoleucine + 2-oxoglutarate = (S)-3-methyl-2-oxopentanoate + L-glutamate</text>
        <dbReference type="Rhea" id="RHEA:24801"/>
        <dbReference type="ChEBI" id="CHEBI:16810"/>
        <dbReference type="ChEBI" id="CHEBI:29985"/>
        <dbReference type="ChEBI" id="CHEBI:35146"/>
        <dbReference type="ChEBI" id="CHEBI:58045"/>
        <dbReference type="EC" id="2.6.1.42"/>
    </reaction>
</comment>
<evidence type="ECO:0000256" key="4">
    <source>
        <dbReference type="ARBA" id="ARBA00005072"/>
    </source>
</evidence>
<comment type="pathway">
    <text evidence="3">Amino-acid biosynthesis; L-valine biosynthesis; L-valine from pyruvate: step 4/4.</text>
</comment>
<comment type="pathway">
    <text evidence="2">Amino-acid biosynthesis; L-isoleucine biosynthesis; L-isoleucine from 2-oxobutanoate: step 4/4.</text>
</comment>
<keyword evidence="8" id="KW-0100">Branched-chain amino acid biosynthesis</keyword>
<dbReference type="Proteomes" id="UP001165641">
    <property type="component" value="Unassembled WGS sequence"/>
</dbReference>
<name>A0ABT4ZJE5_9RHOB</name>
<dbReference type="EMBL" id="JAQBIE010000026">
    <property type="protein sequence ID" value="MDB6179093.1"/>
    <property type="molecule type" value="Genomic_DNA"/>
</dbReference>
<organism evidence="12 13">
    <name type="scientific">Paracoccus onchidii</name>
    <dbReference type="NCBI Taxonomy" id="3017813"/>
    <lineage>
        <taxon>Bacteria</taxon>
        <taxon>Pseudomonadati</taxon>
        <taxon>Pseudomonadota</taxon>
        <taxon>Alphaproteobacteria</taxon>
        <taxon>Rhodobacterales</taxon>
        <taxon>Paracoccaceae</taxon>
        <taxon>Paracoccus</taxon>
    </lineage>
</organism>
<evidence type="ECO:0000256" key="11">
    <source>
        <dbReference type="ARBA" id="ARBA00049229"/>
    </source>
</evidence>
<comment type="pathway">
    <text evidence="4">Amino-acid biosynthesis; L-leucine biosynthesis; L-leucine from 3-methyl-2-oxobutanoate: step 4/4.</text>
</comment>
<keyword evidence="12" id="KW-0808">Transferase</keyword>
<keyword evidence="8" id="KW-0028">Amino-acid biosynthesis</keyword>
<evidence type="ECO:0000256" key="1">
    <source>
        <dbReference type="ARBA" id="ARBA00003109"/>
    </source>
</evidence>
<evidence type="ECO:0000256" key="7">
    <source>
        <dbReference type="ARBA" id="ARBA00014472"/>
    </source>
</evidence>
<comment type="caution">
    <text evidence="12">The sequence shown here is derived from an EMBL/GenBank/DDBJ whole genome shotgun (WGS) entry which is preliminary data.</text>
</comment>
<dbReference type="Gene3D" id="3.30.470.10">
    <property type="match status" value="1"/>
</dbReference>
<accession>A0ABT4ZJE5</accession>
<dbReference type="InterPro" id="IPR001544">
    <property type="entry name" value="Aminotrans_IV"/>
</dbReference>
<keyword evidence="13" id="KW-1185">Reference proteome</keyword>
<evidence type="ECO:0000313" key="12">
    <source>
        <dbReference type="EMBL" id="MDB6179093.1"/>
    </source>
</evidence>
<dbReference type="EC" id="2.6.1.42" evidence="6"/>
<dbReference type="CDD" id="cd01558">
    <property type="entry name" value="D-AAT_like"/>
    <property type="match status" value="1"/>
</dbReference>
<dbReference type="InterPro" id="IPR043131">
    <property type="entry name" value="BCAT-like_N"/>
</dbReference>
<dbReference type="PANTHER" id="PTHR42743:SF11">
    <property type="entry name" value="AMINODEOXYCHORISMATE LYASE"/>
    <property type="match status" value="1"/>
</dbReference>
<dbReference type="NCBIfam" id="NF005209">
    <property type="entry name" value="PRK06680.1"/>
    <property type="match status" value="1"/>
</dbReference>
<evidence type="ECO:0000256" key="10">
    <source>
        <dbReference type="ARBA" id="ARBA00048798"/>
    </source>
</evidence>
<comment type="catalytic activity">
    <reaction evidence="11">
        <text>L-leucine + 2-oxoglutarate = 4-methyl-2-oxopentanoate + L-glutamate</text>
        <dbReference type="Rhea" id="RHEA:18321"/>
        <dbReference type="ChEBI" id="CHEBI:16810"/>
        <dbReference type="ChEBI" id="CHEBI:17865"/>
        <dbReference type="ChEBI" id="CHEBI:29985"/>
        <dbReference type="ChEBI" id="CHEBI:57427"/>
        <dbReference type="EC" id="2.6.1.42"/>
    </reaction>
</comment>
<dbReference type="GO" id="GO:0047810">
    <property type="term" value="F:D-alanine-2-oxoglutarate aminotransferase activity"/>
    <property type="evidence" value="ECO:0007669"/>
    <property type="project" value="UniProtKB-EC"/>
</dbReference>